<dbReference type="InterPro" id="IPR036380">
    <property type="entry name" value="Isochorismatase-like_sf"/>
</dbReference>
<name>T2GCQ5_MEGG1</name>
<dbReference type="InterPro" id="IPR050272">
    <property type="entry name" value="Isochorismatase-like_hydrls"/>
</dbReference>
<dbReference type="Pfam" id="PF00857">
    <property type="entry name" value="Isochorismatase"/>
    <property type="match status" value="1"/>
</dbReference>
<dbReference type="Proteomes" id="UP000016587">
    <property type="component" value="Chromosome"/>
</dbReference>
<organism evidence="3 4">
    <name type="scientific">Megalodesulfovibrio gigas (strain ATCC 19364 / DSM 1382 / NCIMB 9332 / VKM B-1759)</name>
    <name type="common">Desulfovibrio gigas</name>
    <dbReference type="NCBI Taxonomy" id="1121448"/>
    <lineage>
        <taxon>Bacteria</taxon>
        <taxon>Pseudomonadati</taxon>
        <taxon>Thermodesulfobacteriota</taxon>
        <taxon>Desulfovibrionia</taxon>
        <taxon>Desulfovibrionales</taxon>
        <taxon>Desulfovibrionaceae</taxon>
        <taxon>Megalodesulfovibrio</taxon>
    </lineage>
</organism>
<evidence type="ECO:0000313" key="3">
    <source>
        <dbReference type="EMBL" id="AGW14365.1"/>
    </source>
</evidence>
<keyword evidence="4" id="KW-1185">Reference proteome</keyword>
<dbReference type="CDD" id="cd01014">
    <property type="entry name" value="nicotinamidase_related"/>
    <property type="match status" value="1"/>
</dbReference>
<sequence length="184" mass="19665">MDAVLVVDMQQGLFRGGKRHDPEGVTERINLLIDAARRAGRPVLFIQHDGLPGESVEVDTPGWDLLRTLHRLPEDPVIRKTACDAFINTTLEATLAEAGIRSLCICGCCTDFCVDTTVRSAAGRGLGVFVPEDGHTTAHKVYLAAPAIITHHNFVWSELIVPGPGVVVEPAAVLAAKIDASPLA</sequence>
<keyword evidence="1 3" id="KW-0378">Hydrolase</keyword>
<evidence type="ECO:0000313" key="4">
    <source>
        <dbReference type="Proteomes" id="UP000016587"/>
    </source>
</evidence>
<dbReference type="OrthoDB" id="9791276at2"/>
<feature type="domain" description="Isochorismatase-like" evidence="2">
    <location>
        <begin position="3"/>
        <end position="140"/>
    </location>
</feature>
<dbReference type="PANTHER" id="PTHR43540">
    <property type="entry name" value="PEROXYUREIDOACRYLATE/UREIDOACRYLATE AMIDOHYDROLASE-RELATED"/>
    <property type="match status" value="1"/>
</dbReference>
<protein>
    <submittedName>
        <fullName evidence="3">Putative isochorismatase hydrolase</fullName>
    </submittedName>
</protein>
<accession>T2GCQ5</accession>
<evidence type="ECO:0000256" key="1">
    <source>
        <dbReference type="ARBA" id="ARBA00022801"/>
    </source>
</evidence>
<reference evidence="4" key="2">
    <citation type="submission" date="2013-07" db="EMBL/GenBank/DDBJ databases">
        <authorList>
            <person name="Morais-Silva F.O."/>
            <person name="Rezende A.M."/>
            <person name="Pimentel C."/>
            <person name="Resende D.M."/>
            <person name="Santos C.I."/>
            <person name="Clemente C."/>
            <person name="de Oliveira L.M."/>
            <person name="da Silva S.M."/>
            <person name="Costa D.A."/>
            <person name="Varela-Raposo A."/>
            <person name="Horacio E.C.A."/>
            <person name="Matos M."/>
            <person name="Flores O."/>
            <person name="Ruiz J.C."/>
            <person name="Rodrigues-Pousada C."/>
        </authorList>
    </citation>
    <scope>NUCLEOTIDE SEQUENCE [LARGE SCALE GENOMIC DNA]</scope>
    <source>
        <strain evidence="4">ATCC 19364 / DSM 1382 / NCIMB 9332 / VKM B-1759</strain>
    </source>
</reference>
<gene>
    <name evidence="3" type="ORF">DGI_2634</name>
</gene>
<dbReference type="PANTHER" id="PTHR43540:SF1">
    <property type="entry name" value="ISOCHORISMATASE HYDROLASE"/>
    <property type="match status" value="1"/>
</dbReference>
<dbReference type="KEGG" id="dgg:DGI_2634"/>
<dbReference type="GO" id="GO:0016787">
    <property type="term" value="F:hydrolase activity"/>
    <property type="evidence" value="ECO:0007669"/>
    <property type="project" value="UniProtKB-KW"/>
</dbReference>
<dbReference type="HOGENOM" id="CLU_068979_5_5_7"/>
<dbReference type="STRING" id="1121448.DGI_2634"/>
<evidence type="ECO:0000259" key="2">
    <source>
        <dbReference type="Pfam" id="PF00857"/>
    </source>
</evidence>
<dbReference type="EMBL" id="CP006585">
    <property type="protein sequence ID" value="AGW14365.1"/>
    <property type="molecule type" value="Genomic_DNA"/>
</dbReference>
<dbReference type="InterPro" id="IPR000868">
    <property type="entry name" value="Isochorismatase-like_dom"/>
</dbReference>
<dbReference type="Gene3D" id="3.40.50.850">
    <property type="entry name" value="Isochorismatase-like"/>
    <property type="match status" value="1"/>
</dbReference>
<dbReference type="PATRIC" id="fig|1121448.10.peg.2585"/>
<reference evidence="3 4" key="1">
    <citation type="journal article" date="2013" name="J. Bacteriol.">
        <title>Roles of HynAB and Ech, the only two hydrogenases found in the model sulfate reducer Desulfovibrio gigas.</title>
        <authorList>
            <person name="Morais-Silva F.O."/>
            <person name="Santos C.I."/>
            <person name="Rodrigues R."/>
            <person name="Pereira I.A."/>
            <person name="Rodrigues-Pousada C."/>
        </authorList>
    </citation>
    <scope>NUCLEOTIDE SEQUENCE [LARGE SCALE GENOMIC DNA]</scope>
    <source>
        <strain evidence="4">ATCC 19364 / DSM 1382 / NCIMB 9332 / VKM B-1759</strain>
    </source>
</reference>
<dbReference type="eggNOG" id="COG1335">
    <property type="taxonomic scope" value="Bacteria"/>
</dbReference>
<dbReference type="AlphaFoldDB" id="T2GCQ5"/>
<proteinExistence type="predicted"/>
<dbReference type="SUPFAM" id="SSF52499">
    <property type="entry name" value="Isochorismatase-like hydrolases"/>
    <property type="match status" value="1"/>
</dbReference>